<dbReference type="Proteomes" id="UP000477911">
    <property type="component" value="Unassembled WGS sequence"/>
</dbReference>
<evidence type="ECO:0000256" key="1">
    <source>
        <dbReference type="ARBA" id="ARBA00022679"/>
    </source>
</evidence>
<dbReference type="InterPro" id="IPR000182">
    <property type="entry name" value="GNAT_dom"/>
</dbReference>
<evidence type="ECO:0000313" key="5">
    <source>
        <dbReference type="Proteomes" id="UP000477911"/>
    </source>
</evidence>
<organism evidence="4 5">
    <name type="scientific">Pseudooceanicola albus</name>
    <dbReference type="NCBI Taxonomy" id="2692189"/>
    <lineage>
        <taxon>Bacteria</taxon>
        <taxon>Pseudomonadati</taxon>
        <taxon>Pseudomonadota</taxon>
        <taxon>Alphaproteobacteria</taxon>
        <taxon>Rhodobacterales</taxon>
        <taxon>Paracoccaceae</taxon>
        <taxon>Pseudooceanicola</taxon>
    </lineage>
</organism>
<accession>A0A6L7G1R8</accession>
<protein>
    <submittedName>
        <fullName evidence="4">GNAT family N-acetyltransferase</fullName>
    </submittedName>
</protein>
<comment type="caution">
    <text evidence="4">The sequence shown here is derived from an EMBL/GenBank/DDBJ whole genome shotgun (WGS) entry which is preliminary data.</text>
</comment>
<evidence type="ECO:0000259" key="3">
    <source>
        <dbReference type="PROSITE" id="PS51186"/>
    </source>
</evidence>
<dbReference type="CDD" id="cd04301">
    <property type="entry name" value="NAT_SF"/>
    <property type="match status" value="1"/>
</dbReference>
<name>A0A6L7G1R8_9RHOB</name>
<dbReference type="InterPro" id="IPR016181">
    <property type="entry name" value="Acyl_CoA_acyltransferase"/>
</dbReference>
<feature type="domain" description="N-acetyltransferase" evidence="3">
    <location>
        <begin position="3"/>
        <end position="164"/>
    </location>
</feature>
<keyword evidence="1 4" id="KW-0808">Transferase</keyword>
<dbReference type="Pfam" id="PF00583">
    <property type="entry name" value="Acetyltransf_1"/>
    <property type="match status" value="1"/>
</dbReference>
<evidence type="ECO:0000256" key="2">
    <source>
        <dbReference type="ARBA" id="ARBA00023315"/>
    </source>
</evidence>
<dbReference type="Gene3D" id="3.40.630.30">
    <property type="match status" value="1"/>
</dbReference>
<gene>
    <name evidence="4" type="ORF">GR170_10640</name>
</gene>
<dbReference type="PANTHER" id="PTHR43072">
    <property type="entry name" value="N-ACETYLTRANSFERASE"/>
    <property type="match status" value="1"/>
</dbReference>
<dbReference type="PANTHER" id="PTHR43072:SF23">
    <property type="entry name" value="UPF0039 PROTEIN C11D3.02C"/>
    <property type="match status" value="1"/>
</dbReference>
<dbReference type="SUPFAM" id="SSF55729">
    <property type="entry name" value="Acyl-CoA N-acyltransferases (Nat)"/>
    <property type="match status" value="1"/>
</dbReference>
<dbReference type="AlphaFoldDB" id="A0A6L7G1R8"/>
<sequence>MSPIIRPATLADHPRILEIWHPVYRDTTITFASVEKTPETLVTYIDSRRAAGREFFVAEVDGQVLGFATYDQFRGGDGYAWAMEHTIILSPEGRGHGLGRALMGAVEDHARAAGAHVMIAGVSGENPVGVAFHAAVGYEETGRMPQVGRKFDRWLELVLMQKFL</sequence>
<proteinExistence type="predicted"/>
<keyword evidence="5" id="KW-1185">Reference proteome</keyword>
<dbReference type="GO" id="GO:0016747">
    <property type="term" value="F:acyltransferase activity, transferring groups other than amino-acyl groups"/>
    <property type="evidence" value="ECO:0007669"/>
    <property type="project" value="InterPro"/>
</dbReference>
<evidence type="ECO:0000313" key="4">
    <source>
        <dbReference type="EMBL" id="MXN18294.1"/>
    </source>
</evidence>
<dbReference type="EMBL" id="WUMU01000011">
    <property type="protein sequence ID" value="MXN18294.1"/>
    <property type="molecule type" value="Genomic_DNA"/>
</dbReference>
<dbReference type="PROSITE" id="PS51186">
    <property type="entry name" value="GNAT"/>
    <property type="match status" value="1"/>
</dbReference>
<reference evidence="4 5" key="1">
    <citation type="submission" date="2019-12" db="EMBL/GenBank/DDBJ databases">
        <authorList>
            <person name="Li M."/>
        </authorList>
    </citation>
    <scope>NUCLEOTIDE SEQUENCE [LARGE SCALE GENOMIC DNA]</scope>
    <source>
        <strain evidence="4 5">GBMRC 2024</strain>
    </source>
</reference>
<keyword evidence="2" id="KW-0012">Acyltransferase</keyword>